<comment type="caution">
    <text evidence="1">The sequence shown here is derived from an EMBL/GenBank/DDBJ whole genome shotgun (WGS) entry which is preliminary data.</text>
</comment>
<gene>
    <name evidence="1" type="ORF">EKG35_01675</name>
</gene>
<organism evidence="1 2">
    <name type="scientific">Lysinibacillus telephonicus</name>
    <dbReference type="NCBI Taxonomy" id="1714840"/>
    <lineage>
        <taxon>Bacteria</taxon>
        <taxon>Bacillati</taxon>
        <taxon>Bacillota</taxon>
        <taxon>Bacilli</taxon>
        <taxon>Bacillales</taxon>
        <taxon>Bacillaceae</taxon>
        <taxon>Lysinibacillus</taxon>
    </lineage>
</organism>
<dbReference type="OrthoDB" id="2934625at2"/>
<dbReference type="RefSeq" id="WP_126292576.1">
    <property type="nucleotide sequence ID" value="NZ_CP155468.1"/>
</dbReference>
<dbReference type="EMBL" id="RXNR01000003">
    <property type="protein sequence ID" value="RTQ96103.1"/>
    <property type="molecule type" value="Genomic_DNA"/>
</dbReference>
<keyword evidence="2" id="KW-1185">Reference proteome</keyword>
<proteinExistence type="predicted"/>
<sequence>MFAVHFYEKNNLLLSQLLNQVPSINSEIKIKGRKGKIVSITEIDENKFHIQVELEAVKKQTTLSSIDKKKKR</sequence>
<accession>A0A431UXB3</accession>
<dbReference type="Proteomes" id="UP000276349">
    <property type="component" value="Unassembled WGS sequence"/>
</dbReference>
<evidence type="ECO:0000313" key="2">
    <source>
        <dbReference type="Proteomes" id="UP000276349"/>
    </source>
</evidence>
<evidence type="ECO:0000313" key="1">
    <source>
        <dbReference type="EMBL" id="RTQ96103.1"/>
    </source>
</evidence>
<protein>
    <submittedName>
        <fullName evidence="1">Uncharacterized protein</fullName>
    </submittedName>
</protein>
<dbReference type="AlphaFoldDB" id="A0A431UXB3"/>
<reference evidence="1 2" key="1">
    <citation type="submission" date="2018-12" db="EMBL/GenBank/DDBJ databases">
        <authorList>
            <person name="Yu L."/>
        </authorList>
    </citation>
    <scope>NUCLEOTIDE SEQUENCE [LARGE SCALE GENOMIC DNA]</scope>
    <source>
        <strain evidence="1 2">S5H2222</strain>
    </source>
</reference>
<name>A0A431UXB3_9BACI</name>